<reference evidence="1" key="1">
    <citation type="submission" date="2020-05" db="UniProtKB">
        <authorList>
            <consortium name="EnsemblMetazoa"/>
        </authorList>
    </citation>
    <scope>IDENTIFICATION</scope>
    <source>
        <strain evidence="1">USDA</strain>
    </source>
</reference>
<protein>
    <submittedName>
        <fullName evidence="1">Uncharacterized protein</fullName>
    </submittedName>
</protein>
<dbReference type="Proteomes" id="UP000095300">
    <property type="component" value="Unassembled WGS sequence"/>
</dbReference>
<accession>A0A1I8Q0I9</accession>
<proteinExistence type="predicted"/>
<dbReference type="SUPFAM" id="SSF57903">
    <property type="entry name" value="FYVE/PHD zinc finger"/>
    <property type="match status" value="1"/>
</dbReference>
<name>A0A1I8Q0I9_STOCA</name>
<dbReference type="InterPro" id="IPR013083">
    <property type="entry name" value="Znf_RING/FYVE/PHD"/>
</dbReference>
<organism evidence="1 2">
    <name type="scientific">Stomoxys calcitrans</name>
    <name type="common">Stable fly</name>
    <name type="synonym">Conops calcitrans</name>
    <dbReference type="NCBI Taxonomy" id="35570"/>
    <lineage>
        <taxon>Eukaryota</taxon>
        <taxon>Metazoa</taxon>
        <taxon>Ecdysozoa</taxon>
        <taxon>Arthropoda</taxon>
        <taxon>Hexapoda</taxon>
        <taxon>Insecta</taxon>
        <taxon>Pterygota</taxon>
        <taxon>Neoptera</taxon>
        <taxon>Endopterygota</taxon>
        <taxon>Diptera</taxon>
        <taxon>Brachycera</taxon>
        <taxon>Muscomorpha</taxon>
        <taxon>Muscoidea</taxon>
        <taxon>Muscidae</taxon>
        <taxon>Stomoxys</taxon>
    </lineage>
</organism>
<dbReference type="Gene3D" id="3.30.40.10">
    <property type="entry name" value="Zinc/RING finger domain, C3HC4 (zinc finger)"/>
    <property type="match status" value="1"/>
</dbReference>
<keyword evidence="2" id="KW-1185">Reference proteome</keyword>
<dbReference type="EnsemblMetazoa" id="SCAU012730-RA">
    <property type="protein sequence ID" value="SCAU012730-PA"/>
    <property type="gene ID" value="SCAU012730"/>
</dbReference>
<evidence type="ECO:0000313" key="2">
    <source>
        <dbReference type="Proteomes" id="UP000095300"/>
    </source>
</evidence>
<dbReference type="InterPro" id="IPR011011">
    <property type="entry name" value="Znf_FYVE_PHD"/>
</dbReference>
<sequence length="219" mass="24327">NTAITKTQGCISCKICSKWIHASCAKLSDKDLIALKAIKSSAFICAGCEYNLTNRHDNDSIAGDVRNLSKKFDEFIISNKDEQNSIKLALDDIKGEVSACLSEIKSDITKCNDRINGVETVAFSKISNLEAGCNALHRRLNRADFLISGLPEGLDDLMAPVIAVAAKFNVDLAKHDINHVCYINGKRNILVKLNSVANRDKIMRQYFKTRTLIHRLLLF</sequence>
<gene>
    <name evidence="1" type="primary">106095536</name>
</gene>
<dbReference type="AlphaFoldDB" id="A0A1I8Q0I9"/>
<evidence type="ECO:0000313" key="1">
    <source>
        <dbReference type="EnsemblMetazoa" id="SCAU012730-PA"/>
    </source>
</evidence>
<dbReference type="VEuPathDB" id="VectorBase:SCAU012730"/>